<dbReference type="Proteomes" id="UP000050525">
    <property type="component" value="Unassembled WGS sequence"/>
</dbReference>
<organism evidence="1 2">
    <name type="scientific">Alligator mississippiensis</name>
    <name type="common">American alligator</name>
    <dbReference type="NCBI Taxonomy" id="8496"/>
    <lineage>
        <taxon>Eukaryota</taxon>
        <taxon>Metazoa</taxon>
        <taxon>Chordata</taxon>
        <taxon>Craniata</taxon>
        <taxon>Vertebrata</taxon>
        <taxon>Euteleostomi</taxon>
        <taxon>Archelosauria</taxon>
        <taxon>Archosauria</taxon>
        <taxon>Crocodylia</taxon>
        <taxon>Alligatoridae</taxon>
        <taxon>Alligatorinae</taxon>
        <taxon>Alligator</taxon>
    </lineage>
</organism>
<keyword evidence="2" id="KW-1185">Reference proteome</keyword>
<accession>A0A151M344</accession>
<protein>
    <submittedName>
        <fullName evidence="1">Uncharacterized protein</fullName>
    </submittedName>
</protein>
<reference evidence="1 2" key="1">
    <citation type="journal article" date="2012" name="Genome Biol.">
        <title>Sequencing three crocodilian genomes to illuminate the evolution of archosaurs and amniotes.</title>
        <authorList>
            <person name="St John J.A."/>
            <person name="Braun E.L."/>
            <person name="Isberg S.R."/>
            <person name="Miles L.G."/>
            <person name="Chong A.Y."/>
            <person name="Gongora J."/>
            <person name="Dalzell P."/>
            <person name="Moran C."/>
            <person name="Bed'hom B."/>
            <person name="Abzhanov A."/>
            <person name="Burgess S.C."/>
            <person name="Cooksey A.M."/>
            <person name="Castoe T.A."/>
            <person name="Crawford N.G."/>
            <person name="Densmore L.D."/>
            <person name="Drew J.C."/>
            <person name="Edwards S.V."/>
            <person name="Faircloth B.C."/>
            <person name="Fujita M.K."/>
            <person name="Greenwold M.J."/>
            <person name="Hoffmann F.G."/>
            <person name="Howard J.M."/>
            <person name="Iguchi T."/>
            <person name="Janes D.E."/>
            <person name="Khan S.Y."/>
            <person name="Kohno S."/>
            <person name="de Koning A.J."/>
            <person name="Lance S.L."/>
            <person name="McCarthy F.M."/>
            <person name="McCormack J.E."/>
            <person name="Merchant M.E."/>
            <person name="Peterson D.G."/>
            <person name="Pollock D.D."/>
            <person name="Pourmand N."/>
            <person name="Raney B.J."/>
            <person name="Roessler K.A."/>
            <person name="Sanford J.R."/>
            <person name="Sawyer R.H."/>
            <person name="Schmidt C.J."/>
            <person name="Triplett E.W."/>
            <person name="Tuberville T.D."/>
            <person name="Venegas-Anaya M."/>
            <person name="Howard J.T."/>
            <person name="Jarvis E.D."/>
            <person name="Guillette L.J.Jr."/>
            <person name="Glenn T.C."/>
            <person name="Green R.E."/>
            <person name="Ray D.A."/>
        </authorList>
    </citation>
    <scope>NUCLEOTIDE SEQUENCE [LARGE SCALE GENOMIC DNA]</scope>
    <source>
        <strain evidence="1">KSC_2009_1</strain>
    </source>
</reference>
<dbReference type="AlphaFoldDB" id="A0A151M344"/>
<evidence type="ECO:0000313" key="1">
    <source>
        <dbReference type="EMBL" id="KYO18947.1"/>
    </source>
</evidence>
<proteinExistence type="predicted"/>
<name>A0A151M344_ALLMI</name>
<sequence length="103" mass="11575">MTKEPWPCIHIDFAGPFQGSSPSELLMAHHLKTCLDCVNPDLGEGVSRVLLLKKQHINPLLRFFLNLCSATEKIKKQLTINSLEIGRKSEFSRIFTSALIPTL</sequence>
<comment type="caution">
    <text evidence="1">The sequence shown here is derived from an EMBL/GenBank/DDBJ whole genome shotgun (WGS) entry which is preliminary data.</text>
</comment>
<gene>
    <name evidence="1" type="ORF">Y1Q_0018917</name>
</gene>
<evidence type="ECO:0000313" key="2">
    <source>
        <dbReference type="Proteomes" id="UP000050525"/>
    </source>
</evidence>
<dbReference type="EMBL" id="AKHW03006769">
    <property type="protein sequence ID" value="KYO18947.1"/>
    <property type="molecule type" value="Genomic_DNA"/>
</dbReference>